<dbReference type="OrthoDB" id="9806939at2"/>
<dbReference type="InterPro" id="IPR050465">
    <property type="entry name" value="UPF0194_transport"/>
</dbReference>
<dbReference type="Proteomes" id="UP000295293">
    <property type="component" value="Unassembled WGS sequence"/>
</dbReference>
<evidence type="ECO:0000256" key="2">
    <source>
        <dbReference type="ARBA" id="ARBA00009477"/>
    </source>
</evidence>
<dbReference type="Gene3D" id="2.40.30.170">
    <property type="match status" value="1"/>
</dbReference>
<dbReference type="GO" id="GO:0030313">
    <property type="term" value="C:cell envelope"/>
    <property type="evidence" value="ECO:0007669"/>
    <property type="project" value="UniProtKB-SubCell"/>
</dbReference>
<dbReference type="AlphaFoldDB" id="A0A4R6YSM8"/>
<evidence type="ECO:0000313" key="8">
    <source>
        <dbReference type="Proteomes" id="UP000295293"/>
    </source>
</evidence>
<evidence type="ECO:0000256" key="5">
    <source>
        <dbReference type="SAM" id="SignalP"/>
    </source>
</evidence>
<evidence type="ECO:0000256" key="3">
    <source>
        <dbReference type="ARBA" id="ARBA00023054"/>
    </source>
</evidence>
<evidence type="ECO:0000256" key="1">
    <source>
        <dbReference type="ARBA" id="ARBA00004196"/>
    </source>
</evidence>
<name>A0A4R6YSM8_9GAMM</name>
<evidence type="ECO:0000256" key="4">
    <source>
        <dbReference type="SAM" id="Coils"/>
    </source>
</evidence>
<evidence type="ECO:0000259" key="6">
    <source>
        <dbReference type="Pfam" id="PF25917"/>
    </source>
</evidence>
<gene>
    <name evidence="7" type="ORF">DFR29_111120</name>
</gene>
<dbReference type="PANTHER" id="PTHR32347:SF27">
    <property type="entry name" value="RND EFFLUX PUMP MEMBRANE FUSION PROTEIN BARREL-SANDWICH DOMAIN-CONTAINING PROTEIN"/>
    <property type="match status" value="1"/>
</dbReference>
<feature type="domain" description="Multidrug resistance protein MdtA-like barrel-sandwich hybrid" evidence="6">
    <location>
        <begin position="52"/>
        <end position="236"/>
    </location>
</feature>
<comment type="subcellular location">
    <subcellularLocation>
        <location evidence="1">Cell envelope</location>
    </subcellularLocation>
</comment>
<reference evidence="7 8" key="1">
    <citation type="submission" date="2019-03" db="EMBL/GenBank/DDBJ databases">
        <title>Genomic Encyclopedia of Type Strains, Phase IV (KMG-IV): sequencing the most valuable type-strain genomes for metagenomic binning, comparative biology and taxonomic classification.</title>
        <authorList>
            <person name="Goeker M."/>
        </authorList>
    </citation>
    <scope>NUCLEOTIDE SEQUENCE [LARGE SCALE GENOMIC DNA]</scope>
    <source>
        <strain evidence="7 8">DSM 21667</strain>
    </source>
</reference>
<feature type="chain" id="PRO_5021010022" evidence="5">
    <location>
        <begin position="21"/>
        <end position="335"/>
    </location>
</feature>
<keyword evidence="5" id="KW-0732">Signal</keyword>
<evidence type="ECO:0000313" key="7">
    <source>
        <dbReference type="EMBL" id="TDR41208.1"/>
    </source>
</evidence>
<proteinExistence type="inferred from homology"/>
<organism evidence="7 8">
    <name type="scientific">Tahibacter aquaticus</name>
    <dbReference type="NCBI Taxonomy" id="520092"/>
    <lineage>
        <taxon>Bacteria</taxon>
        <taxon>Pseudomonadati</taxon>
        <taxon>Pseudomonadota</taxon>
        <taxon>Gammaproteobacteria</taxon>
        <taxon>Lysobacterales</taxon>
        <taxon>Rhodanobacteraceae</taxon>
        <taxon>Tahibacter</taxon>
    </lineage>
</organism>
<dbReference type="PANTHER" id="PTHR32347">
    <property type="entry name" value="EFFLUX SYSTEM COMPONENT YKNX-RELATED"/>
    <property type="match status" value="1"/>
</dbReference>
<comment type="similarity">
    <text evidence="2">Belongs to the membrane fusion protein (MFP) (TC 8.A.1) family.</text>
</comment>
<keyword evidence="3 4" id="KW-0175">Coiled coil</keyword>
<protein>
    <submittedName>
        <fullName evidence="7">HlyD family secretion protein/HlyD family secretion protein</fullName>
    </submittedName>
</protein>
<dbReference type="Gene3D" id="2.40.50.100">
    <property type="match status" value="2"/>
</dbReference>
<accession>A0A4R6YSM8</accession>
<dbReference type="EMBL" id="SNZH01000011">
    <property type="protein sequence ID" value="TDR41208.1"/>
    <property type="molecule type" value="Genomic_DNA"/>
</dbReference>
<sequence>MNVLLLLARLALVVVALALAACGSTPPPPHTPSLEAIAAGGLVEPAGEERVIIPQLSGRLAKVTISEGDAVQAGQLIAEIENSEYRAALAAATAEVQRREAELARLRAGARSEELTAARAARDEAAALEQQAVAERDRREGLLRNKSIAVEIAQQARAQAAAAAARRARADADLDLLRAGARPEELAAATAAVAAAGAERDRAQALLEKTRIYAPVSGHVLKRDLNEGETVVALSPLPLARIGDLSRRYVRADIDELDIGRIRVGQPATISSDAFVQQQFAGKVVRVSQRMGRRNSISGDPAEKQDAKILEALIELEGQPPLPIGLRVDVRIQVK</sequence>
<dbReference type="SUPFAM" id="SSF111369">
    <property type="entry name" value="HlyD-like secretion proteins"/>
    <property type="match status" value="2"/>
</dbReference>
<dbReference type="RefSeq" id="WP_133819960.1">
    <property type="nucleotide sequence ID" value="NZ_SNZH01000011.1"/>
</dbReference>
<dbReference type="InterPro" id="IPR058625">
    <property type="entry name" value="MdtA-like_BSH"/>
</dbReference>
<comment type="caution">
    <text evidence="7">The sequence shown here is derived from an EMBL/GenBank/DDBJ whole genome shotgun (WGS) entry which is preliminary data.</text>
</comment>
<dbReference type="Pfam" id="PF25917">
    <property type="entry name" value="BSH_RND"/>
    <property type="match status" value="1"/>
</dbReference>
<keyword evidence="8" id="KW-1185">Reference proteome</keyword>
<feature type="coiled-coil region" evidence="4">
    <location>
        <begin position="82"/>
        <end position="145"/>
    </location>
</feature>
<feature type="signal peptide" evidence="5">
    <location>
        <begin position="1"/>
        <end position="20"/>
    </location>
</feature>
<dbReference type="Gene3D" id="1.10.287.470">
    <property type="entry name" value="Helix hairpin bin"/>
    <property type="match status" value="1"/>
</dbReference>